<keyword evidence="3" id="KW-1185">Reference proteome</keyword>
<sequence>MTSLKQNEEDLQDMKATNQTLTVQHINMSGELSDIRKEIINVNYLRDPSWHPYKTVMGEDGKTVEIIDEEDERLKGLKDEYGEELYKAVTTALVDMHEYNPSGRYVISELWNYKEGRKASLREVVSYILKQWETPK</sequence>
<name>A0AAW0KFT1_QUESU</name>
<evidence type="ECO:0000313" key="3">
    <source>
        <dbReference type="Proteomes" id="UP000237347"/>
    </source>
</evidence>
<dbReference type="GO" id="GO:0080188">
    <property type="term" value="P:gene silencing by siRNA-directed DNA methylation"/>
    <property type="evidence" value="ECO:0007669"/>
    <property type="project" value="InterPro"/>
</dbReference>
<organism evidence="2 3">
    <name type="scientific">Quercus suber</name>
    <name type="common">Cork oak</name>
    <dbReference type="NCBI Taxonomy" id="58331"/>
    <lineage>
        <taxon>Eukaryota</taxon>
        <taxon>Viridiplantae</taxon>
        <taxon>Streptophyta</taxon>
        <taxon>Embryophyta</taxon>
        <taxon>Tracheophyta</taxon>
        <taxon>Spermatophyta</taxon>
        <taxon>Magnoliopsida</taxon>
        <taxon>eudicotyledons</taxon>
        <taxon>Gunneridae</taxon>
        <taxon>Pentapetalae</taxon>
        <taxon>rosids</taxon>
        <taxon>fabids</taxon>
        <taxon>Fagales</taxon>
        <taxon>Fagaceae</taxon>
        <taxon>Quercus</taxon>
    </lineage>
</organism>
<proteinExistence type="predicted"/>
<dbReference type="PANTHER" id="PTHR21596:SF3">
    <property type="entry name" value="FACTOR OF DNA METHYLATION 1-RELATED"/>
    <property type="match status" value="1"/>
</dbReference>
<dbReference type="InterPro" id="IPR045177">
    <property type="entry name" value="FDM1-5/IDN2"/>
</dbReference>
<dbReference type="EMBL" id="PKMF04000345">
    <property type="protein sequence ID" value="KAK7836751.1"/>
    <property type="molecule type" value="Genomic_DNA"/>
</dbReference>
<protein>
    <submittedName>
        <fullName evidence="2">Factor of dna methylation 3</fullName>
    </submittedName>
</protein>
<dbReference type="Pfam" id="PF03469">
    <property type="entry name" value="XH"/>
    <property type="match status" value="1"/>
</dbReference>
<evidence type="ECO:0000259" key="1">
    <source>
        <dbReference type="Pfam" id="PF03469"/>
    </source>
</evidence>
<comment type="caution">
    <text evidence="2">The sequence shown here is derived from an EMBL/GenBank/DDBJ whole genome shotgun (WGS) entry which is preliminary data.</text>
</comment>
<feature type="domain" description="Factor of DNA methylation 1-5/IDN2" evidence="1">
    <location>
        <begin position="43"/>
        <end position="135"/>
    </location>
</feature>
<dbReference type="AlphaFoldDB" id="A0AAW0KFT1"/>
<dbReference type="InterPro" id="IPR005379">
    <property type="entry name" value="FDM1-5/IDN2_XH"/>
</dbReference>
<accession>A0AAW0KFT1</accession>
<dbReference type="PANTHER" id="PTHR21596">
    <property type="entry name" value="RIBONUCLEASE P SUBUNIT P38"/>
    <property type="match status" value="1"/>
</dbReference>
<evidence type="ECO:0000313" key="2">
    <source>
        <dbReference type="EMBL" id="KAK7836751.1"/>
    </source>
</evidence>
<reference evidence="2 3" key="1">
    <citation type="journal article" date="2018" name="Sci. Data">
        <title>The draft genome sequence of cork oak.</title>
        <authorList>
            <person name="Ramos A.M."/>
            <person name="Usie A."/>
            <person name="Barbosa P."/>
            <person name="Barros P.M."/>
            <person name="Capote T."/>
            <person name="Chaves I."/>
            <person name="Simoes F."/>
            <person name="Abreu I."/>
            <person name="Carrasquinho I."/>
            <person name="Faro C."/>
            <person name="Guimaraes J.B."/>
            <person name="Mendonca D."/>
            <person name="Nobrega F."/>
            <person name="Rodrigues L."/>
            <person name="Saibo N.J.M."/>
            <person name="Varela M.C."/>
            <person name="Egas C."/>
            <person name="Matos J."/>
            <person name="Miguel C.M."/>
            <person name="Oliveira M.M."/>
            <person name="Ricardo C.P."/>
            <person name="Goncalves S."/>
        </authorList>
    </citation>
    <scope>NUCLEOTIDE SEQUENCE [LARGE SCALE GENOMIC DNA]</scope>
    <source>
        <strain evidence="3">cv. HL8</strain>
    </source>
</reference>
<dbReference type="Proteomes" id="UP000237347">
    <property type="component" value="Unassembled WGS sequence"/>
</dbReference>
<gene>
    <name evidence="2" type="primary">FDM3_0</name>
    <name evidence="2" type="ORF">CFP56_022176</name>
</gene>